<evidence type="ECO:0000259" key="2">
    <source>
        <dbReference type="Pfam" id="PF14028"/>
    </source>
</evidence>
<comment type="caution">
    <text evidence="3">The sequence shown here is derived from an EMBL/GenBank/DDBJ whole genome shotgun (WGS) entry which is preliminary data.</text>
</comment>
<protein>
    <submittedName>
        <fullName evidence="3">Bacteriocin biosynthesis protein</fullName>
    </submittedName>
</protein>
<evidence type="ECO:0000313" key="3">
    <source>
        <dbReference type="EMBL" id="MQT05082.1"/>
    </source>
</evidence>
<evidence type="ECO:0000259" key="1">
    <source>
        <dbReference type="Pfam" id="PF04738"/>
    </source>
</evidence>
<dbReference type="AlphaFoldDB" id="A0A646KRZ0"/>
<dbReference type="Pfam" id="PF04738">
    <property type="entry name" value="Lant_dehydr_N"/>
    <property type="match status" value="1"/>
</dbReference>
<dbReference type="InterPro" id="IPR006827">
    <property type="entry name" value="Lant_deHydtase_N"/>
</dbReference>
<organism evidence="3 4">
    <name type="scientific">Streptomyces jumonjinensis</name>
    <dbReference type="NCBI Taxonomy" id="1945"/>
    <lineage>
        <taxon>Bacteria</taxon>
        <taxon>Bacillati</taxon>
        <taxon>Actinomycetota</taxon>
        <taxon>Actinomycetes</taxon>
        <taxon>Kitasatosporales</taxon>
        <taxon>Streptomycetaceae</taxon>
        <taxon>Streptomyces</taxon>
    </lineage>
</organism>
<dbReference type="EMBL" id="VCLA01000197">
    <property type="protein sequence ID" value="MQT05082.1"/>
    <property type="molecule type" value="Genomic_DNA"/>
</dbReference>
<dbReference type="InterPro" id="IPR023809">
    <property type="entry name" value="Thiopep_bacteriocin_synth_dom"/>
</dbReference>
<feature type="domain" description="Lantibiotic dehydratase N-terminal" evidence="1">
    <location>
        <begin position="13"/>
        <end position="653"/>
    </location>
</feature>
<sequence>MDWLRQVWVSSDIAVAISHASPELARQVKGLCSADLPRAREARRATLSVARYLLRMTGRPTPTGLLAGVFPAVFGADPYLHWGSEHRAVARADAGWLATVADQAEGSPGALEQLLVVTNSTLLVRGDRVIVPYRLLPGDRAKAAEVSLLNTAPVQVALESARAPIRYKDLSEKIGASFPTASAKSVVKLLIELVMHRALITSVHAPGTEPDALGHLLGRLMRDGALELTPFTDLLEIHRLLELHHRVPAREARNIRAEAAVRMRRLARSRRHPVALDLMLDADAVLPTEVAREAEHAALLLARLSSAPHGTHMWQDYHRRFYERFGTGSLVPVLDVVADSGIGWPAGYPGTQESEPRPERTRRDERLLSLAQAAALDGRREIVLDQALLADLTPDSKGEARLPSHLELCGRLYASDLEAIQLGEFWLAVTSVSRASGVLTGRFLGALDPKSRDQFVSDLADLPGSDPETVCAQLSFPPLDPATAHVTRTVRTLPTVITLAEHRDTAPSDVLTVEDLAVGCDGHRLYLAAPALGKRVEAWGMHALNLRRHTPPLARFLTELSRAGCVQVTDFDWGAATGLPFLPRLRSGRVVLSPARWRLNSSELPERAAPWTAWDTALSEWRSRRRLPSSVHLADGDGRLPLDLDETGHRVLLREHLLAHHNAVLEEAPSSADTGWCEGRAHEIVIPLCVRQSAGWPPLPRPTTKRIVRRDHGHAPGVSPVLFAKLYGDGQRQNEILARRLPDLFSLWGEDQPTWWFIRFREGRDDSIRLRIALPDAGQTAFAEAARRVSDWADGLCKARLLREVAYATSHPETGRWGSGEALSAAETVFAADSRAVLVQLGQTARPHPQALAAAHFTAITTAFAGSVETGMEWLLNHVPATSTATVPRPVFSQAVRLADPRSGFRALRRTPGGASIVGAWSERSAALAGYRAHLPGPGTEGIDPDAALGSLLHTHFLRAYGIDPEAKSACLYLARAAALAFTARERGRS</sequence>
<proteinExistence type="predicted"/>
<evidence type="ECO:0000313" key="4">
    <source>
        <dbReference type="Proteomes" id="UP000419138"/>
    </source>
</evidence>
<dbReference type="Pfam" id="PF14028">
    <property type="entry name" value="Lant_dehydr_C"/>
    <property type="match status" value="1"/>
</dbReference>
<dbReference type="Proteomes" id="UP000419138">
    <property type="component" value="Unassembled WGS sequence"/>
</dbReference>
<accession>A0A646KRZ0</accession>
<dbReference type="NCBIfam" id="TIGR03891">
    <property type="entry name" value="thiopep_ocin"/>
    <property type="match status" value="1"/>
</dbReference>
<keyword evidence="4" id="KW-1185">Reference proteome</keyword>
<name>A0A646KRZ0_STRJU</name>
<feature type="domain" description="Thiopeptide-type bacteriocin biosynthesis" evidence="2">
    <location>
        <begin position="722"/>
        <end position="978"/>
    </location>
</feature>
<gene>
    <name evidence="3" type="ORF">FF041_34595</name>
</gene>
<reference evidence="3 4" key="1">
    <citation type="submission" date="2019-05" db="EMBL/GenBank/DDBJ databases">
        <title>Comparative genomics and metabolomics analyses of clavulanic acid producing Streptomyces species provides insight into specialized metabolism and evolution of beta-lactam biosynthetic gene clusters.</title>
        <authorList>
            <person name="Moore M.A."/>
            <person name="Cruz-Morales P."/>
            <person name="Barona Gomez F."/>
            <person name="Kapil T."/>
        </authorList>
    </citation>
    <scope>NUCLEOTIDE SEQUENCE [LARGE SCALE GENOMIC DNA]</scope>
    <source>
        <strain evidence="3 4">NRRL 5741</strain>
    </source>
</reference>